<sequence>MSPKKNLISQLHTKKGTWKIVVRVTDLWEVRKQNSKQAIDMVLMDQMNLKIVDNQSEYKVSPIALLVYFVKTTSVKEINHPEIPPNVYMTTPFC</sequence>
<dbReference type="Gene3D" id="2.40.50.140">
    <property type="entry name" value="Nucleic acid-binding proteins"/>
    <property type="match status" value="1"/>
</dbReference>
<dbReference type="AlphaFoldDB" id="A0A445F2F7"/>
<name>A0A445F2F7_GLYSO</name>
<evidence type="ECO:0000313" key="2">
    <source>
        <dbReference type="Proteomes" id="UP000289340"/>
    </source>
</evidence>
<dbReference type="SUPFAM" id="SSF50249">
    <property type="entry name" value="Nucleic acid-binding proteins"/>
    <property type="match status" value="1"/>
</dbReference>
<dbReference type="EMBL" id="QZWG01000020">
    <property type="protein sequence ID" value="RZB42940.1"/>
    <property type="molecule type" value="Genomic_DNA"/>
</dbReference>
<comment type="caution">
    <text evidence="1">The sequence shown here is derived from an EMBL/GenBank/DDBJ whole genome shotgun (WGS) entry which is preliminary data.</text>
</comment>
<protein>
    <recommendedName>
        <fullName evidence="3">DUF223 domain-containing protein</fullName>
    </recommendedName>
</protein>
<organism evidence="1 2">
    <name type="scientific">Glycine soja</name>
    <name type="common">Wild soybean</name>
    <dbReference type="NCBI Taxonomy" id="3848"/>
    <lineage>
        <taxon>Eukaryota</taxon>
        <taxon>Viridiplantae</taxon>
        <taxon>Streptophyta</taxon>
        <taxon>Embryophyta</taxon>
        <taxon>Tracheophyta</taxon>
        <taxon>Spermatophyta</taxon>
        <taxon>Magnoliopsida</taxon>
        <taxon>eudicotyledons</taxon>
        <taxon>Gunneridae</taxon>
        <taxon>Pentapetalae</taxon>
        <taxon>rosids</taxon>
        <taxon>fabids</taxon>
        <taxon>Fabales</taxon>
        <taxon>Fabaceae</taxon>
        <taxon>Papilionoideae</taxon>
        <taxon>50 kb inversion clade</taxon>
        <taxon>NPAAA clade</taxon>
        <taxon>indigoferoid/millettioid clade</taxon>
        <taxon>Phaseoleae</taxon>
        <taxon>Glycine</taxon>
        <taxon>Glycine subgen. Soja</taxon>
    </lineage>
</organism>
<proteinExistence type="predicted"/>
<evidence type="ECO:0000313" key="1">
    <source>
        <dbReference type="EMBL" id="RZB42940.1"/>
    </source>
</evidence>
<dbReference type="InterPro" id="IPR012340">
    <property type="entry name" value="NA-bd_OB-fold"/>
</dbReference>
<gene>
    <name evidence="1" type="ORF">D0Y65_053513</name>
</gene>
<dbReference type="Proteomes" id="UP000289340">
    <property type="component" value="Chromosome 20"/>
</dbReference>
<reference evidence="1 2" key="1">
    <citation type="submission" date="2018-09" db="EMBL/GenBank/DDBJ databases">
        <title>A high-quality reference genome of wild soybean provides a powerful tool to mine soybean genomes.</title>
        <authorList>
            <person name="Xie M."/>
            <person name="Chung C.Y.L."/>
            <person name="Li M.-W."/>
            <person name="Wong F.-L."/>
            <person name="Chan T.-F."/>
            <person name="Lam H.-M."/>
        </authorList>
    </citation>
    <scope>NUCLEOTIDE SEQUENCE [LARGE SCALE GENOMIC DNA]</scope>
    <source>
        <strain evidence="2">cv. W05</strain>
        <tissue evidence="1">Hypocotyl of etiolated seedlings</tissue>
    </source>
</reference>
<evidence type="ECO:0008006" key="3">
    <source>
        <dbReference type="Google" id="ProtNLM"/>
    </source>
</evidence>
<accession>A0A445F2F7</accession>
<keyword evidence="2" id="KW-1185">Reference proteome</keyword>